<organism evidence="1 2">
    <name type="scientific">Rubrimonas cliftonensis</name>
    <dbReference type="NCBI Taxonomy" id="89524"/>
    <lineage>
        <taxon>Bacteria</taxon>
        <taxon>Pseudomonadati</taxon>
        <taxon>Pseudomonadota</taxon>
        <taxon>Alphaproteobacteria</taxon>
        <taxon>Rhodobacterales</taxon>
        <taxon>Paracoccaceae</taxon>
        <taxon>Rubrimonas</taxon>
    </lineage>
</organism>
<reference evidence="1 2" key="1">
    <citation type="submission" date="2016-10" db="EMBL/GenBank/DDBJ databases">
        <authorList>
            <person name="de Groot N.N."/>
        </authorList>
    </citation>
    <scope>NUCLEOTIDE SEQUENCE [LARGE SCALE GENOMIC DNA]</scope>
    <source>
        <strain evidence="1 2">DSM 15345</strain>
    </source>
</reference>
<dbReference type="EMBL" id="FNQM01000005">
    <property type="protein sequence ID" value="SEA45293.1"/>
    <property type="molecule type" value="Genomic_DNA"/>
</dbReference>
<name>A0A1H4BAX5_9RHOB</name>
<evidence type="ECO:0000313" key="1">
    <source>
        <dbReference type="EMBL" id="SEA45293.1"/>
    </source>
</evidence>
<dbReference type="STRING" id="89524.SAMN05444370_105110"/>
<dbReference type="OrthoDB" id="5718608at2"/>
<accession>A0A1H4BAX5</accession>
<protein>
    <submittedName>
        <fullName evidence="1">Uncharacterized protein</fullName>
    </submittedName>
</protein>
<proteinExistence type="predicted"/>
<sequence length="331" mass="36345">MYGSIAGLVKASAQGDAEAKKLADKIFKHDFRTPQGWRTFMASAVPGGDFPAMLADNVANWTHQRFHALFIVAWALHPTEKGAYMLKLTPQEAVDVQAALASLVLLGHVSARASSHLSGANAYSLSKDWKFLKGYKELLVQIERPADPDPYLFLKAEGHSLNNVREAALHAMSYASKSLTGKGLTASEALHRVAKARDSCLEERAAENYANAYERLLTSLGLRGRMVTVRQMFAALLQAADPNNPQQVTAAANTAALGQEINSKLGYLKGRRRQLAASEIDFSDDLEGELRSLANRMVETTAVHSRQYFHERRLTPAELTQGWRAIDARLG</sequence>
<gene>
    <name evidence="1" type="ORF">SAMN05444370_105110</name>
</gene>
<evidence type="ECO:0000313" key="2">
    <source>
        <dbReference type="Proteomes" id="UP000198703"/>
    </source>
</evidence>
<dbReference type="RefSeq" id="WP_093252993.1">
    <property type="nucleotide sequence ID" value="NZ_FNQM01000005.1"/>
</dbReference>
<dbReference type="AlphaFoldDB" id="A0A1H4BAX5"/>
<dbReference type="Proteomes" id="UP000198703">
    <property type="component" value="Unassembled WGS sequence"/>
</dbReference>
<keyword evidence="2" id="KW-1185">Reference proteome</keyword>